<feature type="chain" id="PRO_5009518623" evidence="1">
    <location>
        <begin position="24"/>
        <end position="128"/>
    </location>
</feature>
<name>A0A1F5FPK5_9BACT</name>
<gene>
    <name evidence="2" type="ORF">A2572_04115</name>
</gene>
<dbReference type="EMBL" id="MFAQ01000041">
    <property type="protein sequence ID" value="OGD81543.1"/>
    <property type="molecule type" value="Genomic_DNA"/>
</dbReference>
<evidence type="ECO:0000313" key="3">
    <source>
        <dbReference type="Proteomes" id="UP000179237"/>
    </source>
</evidence>
<reference evidence="2 3" key="1">
    <citation type="journal article" date="2016" name="Nat. Commun.">
        <title>Thousands of microbial genomes shed light on interconnected biogeochemical processes in an aquifer system.</title>
        <authorList>
            <person name="Anantharaman K."/>
            <person name="Brown C.T."/>
            <person name="Hug L.A."/>
            <person name="Sharon I."/>
            <person name="Castelle C.J."/>
            <person name="Probst A.J."/>
            <person name="Thomas B.C."/>
            <person name="Singh A."/>
            <person name="Wilkins M.J."/>
            <person name="Karaoz U."/>
            <person name="Brodie E.L."/>
            <person name="Williams K.H."/>
            <person name="Hubbard S.S."/>
            <person name="Banfield J.F."/>
        </authorList>
    </citation>
    <scope>NUCLEOTIDE SEQUENCE [LARGE SCALE GENOMIC DNA]</scope>
</reference>
<protein>
    <submittedName>
        <fullName evidence="2">Uncharacterized protein</fullName>
    </submittedName>
</protein>
<evidence type="ECO:0000313" key="2">
    <source>
        <dbReference type="EMBL" id="OGD81543.1"/>
    </source>
</evidence>
<keyword evidence="1" id="KW-0732">Signal</keyword>
<comment type="caution">
    <text evidence="2">The sequence shown here is derived from an EMBL/GenBank/DDBJ whole genome shotgun (WGS) entry which is preliminary data.</text>
</comment>
<dbReference type="Proteomes" id="UP000179237">
    <property type="component" value="Unassembled WGS sequence"/>
</dbReference>
<organism evidence="2 3">
    <name type="scientific">Candidatus Collierbacteria bacterium RIFOXYD1_FULL_40_9</name>
    <dbReference type="NCBI Taxonomy" id="1817731"/>
    <lineage>
        <taxon>Bacteria</taxon>
        <taxon>Candidatus Collieribacteriota</taxon>
    </lineage>
</organism>
<accession>A0A1F5FPK5</accession>
<sequence length="128" mass="14572">MPNNKKKFLLVDVLALFFGRSFAGQQVDAVNEIFTFLTGRVNDKLPIPYLALRKPLIKQLPWLNTLSLSYKKSAGNRTFTDQAGDFEKLTAGEKKAKKTWIENLIHCHGKEVELQPLSSEEVRSLHLM</sequence>
<feature type="signal peptide" evidence="1">
    <location>
        <begin position="1"/>
        <end position="23"/>
    </location>
</feature>
<evidence type="ECO:0000256" key="1">
    <source>
        <dbReference type="SAM" id="SignalP"/>
    </source>
</evidence>
<dbReference type="AlphaFoldDB" id="A0A1F5FPK5"/>
<proteinExistence type="predicted"/>